<evidence type="ECO:0000256" key="1">
    <source>
        <dbReference type="SAM" id="Phobius"/>
    </source>
</evidence>
<feature type="transmembrane region" description="Helical" evidence="1">
    <location>
        <begin position="250"/>
        <end position="271"/>
    </location>
</feature>
<feature type="transmembrane region" description="Helical" evidence="1">
    <location>
        <begin position="291"/>
        <end position="316"/>
    </location>
</feature>
<feature type="transmembrane region" description="Helical" evidence="1">
    <location>
        <begin position="224"/>
        <end position="243"/>
    </location>
</feature>
<dbReference type="AlphaFoldDB" id="A0A0H3ZKE5"/>
<accession>A0A0H3ZKE5</accession>
<dbReference type="EMBL" id="KP795493">
    <property type="protein sequence ID" value="AKN36503.1"/>
    <property type="molecule type" value="Genomic_DNA"/>
</dbReference>
<feature type="transmembrane region" description="Helical" evidence="1">
    <location>
        <begin position="120"/>
        <end position="141"/>
    </location>
</feature>
<feature type="transmembrane region" description="Helical" evidence="1">
    <location>
        <begin position="17"/>
        <end position="37"/>
    </location>
</feature>
<keyword evidence="1" id="KW-0812">Transmembrane</keyword>
<keyword evidence="1" id="KW-0472">Membrane</keyword>
<reference evidence="2" key="1">
    <citation type="journal article" date="2015" name="MBio">
        <title>Eco-Evolutionary Dynamics of Episomes among Ecologically Cohesive Bacterial Populations.</title>
        <authorList>
            <person name="Xue H."/>
            <person name="Cordero O.X."/>
            <person name="Camas F.M."/>
            <person name="Trimble W."/>
            <person name="Meyer F."/>
            <person name="Guglielmini J."/>
            <person name="Rocha E.P."/>
            <person name="Polz M.F."/>
        </authorList>
    </citation>
    <scope>NUCLEOTIDE SEQUENCE</scope>
    <source>
        <strain evidence="2">FF_112</strain>
    </source>
</reference>
<feature type="transmembrane region" description="Helical" evidence="1">
    <location>
        <begin position="87"/>
        <end position="108"/>
    </location>
</feature>
<protein>
    <submittedName>
        <fullName evidence="2">Tetrathionate reductase subunit C</fullName>
    </submittedName>
</protein>
<keyword evidence="1" id="KW-1133">Transmembrane helix</keyword>
<proteinExistence type="predicted"/>
<organism evidence="2">
    <name type="scientific">Vibrio tasmaniensis</name>
    <dbReference type="NCBI Taxonomy" id="212663"/>
    <lineage>
        <taxon>Bacteria</taxon>
        <taxon>Pseudomonadati</taxon>
        <taxon>Pseudomonadota</taxon>
        <taxon>Gammaproteobacteria</taxon>
        <taxon>Vibrionales</taxon>
        <taxon>Vibrionaceae</taxon>
        <taxon>Vibrio</taxon>
    </lineage>
</organism>
<evidence type="ECO:0000313" key="2">
    <source>
        <dbReference type="EMBL" id="AKN36503.1"/>
    </source>
</evidence>
<sequence length="322" mass="34649">MINIINVSNQMPFGLLFVNYSLLAGIAGGLGVTWAISNKKPSKNYIPQIVAVVLALCATLNVLAEVQQQGRLIYGFTSGWENWNGSIIKYGVPAIPAFMGLLLLSVFAPYNALLEKLFNPLRAGIIALGLFLPAYSGIWMMNEHGVALWNSPLSVVLTSLTGLTVGSLLFNALSKESNSTRTDILRTAVFVNVTFLLLVNWWAVKFSGSEVRLSKALLDTHFANLEWLAVGGFTLALVFMLTGRSRASTLIALILSGISAYFVRYCLLVGGEGVSPHGAGISLFSPEGHEFFYTAASLLLAGGVFCTLLLAVPALVKKIEDK</sequence>
<name>A0A0H3ZKE5_9VIBR</name>
<feature type="transmembrane region" description="Helical" evidence="1">
    <location>
        <begin position="49"/>
        <end position="67"/>
    </location>
</feature>
<feature type="transmembrane region" description="Helical" evidence="1">
    <location>
        <begin position="184"/>
        <end position="204"/>
    </location>
</feature>
<dbReference type="Gene3D" id="1.20.1630.10">
    <property type="entry name" value="Formate dehydrogenase/DMSO reductase domain"/>
    <property type="match status" value="1"/>
</dbReference>
<feature type="transmembrane region" description="Helical" evidence="1">
    <location>
        <begin position="153"/>
        <end position="172"/>
    </location>
</feature>